<proteinExistence type="inferred from homology"/>
<comment type="function">
    <text evidence="6">May nick specific sequences that contain T:G mispairs resulting from m5C-deamination.</text>
</comment>
<gene>
    <name evidence="8" type="ORF">MOC45_21745</name>
</gene>
<feature type="region of interest" description="Disordered" evidence="7">
    <location>
        <begin position="1"/>
        <end position="20"/>
    </location>
</feature>
<keyword evidence="5 6" id="KW-0234">DNA repair</keyword>
<protein>
    <recommendedName>
        <fullName evidence="6">Very short patch repair endonuclease</fullName>
        <ecNumber evidence="6">3.1.-.-</ecNumber>
    </recommendedName>
</protein>
<keyword evidence="3 6" id="KW-0227">DNA damage</keyword>
<dbReference type="GO" id="GO:0016787">
    <property type="term" value="F:hydrolase activity"/>
    <property type="evidence" value="ECO:0007669"/>
    <property type="project" value="UniProtKB-KW"/>
</dbReference>
<dbReference type="Gene3D" id="3.40.960.10">
    <property type="entry name" value="VSR Endonuclease"/>
    <property type="match status" value="1"/>
</dbReference>
<accession>A0A9Q4HBP3</accession>
<dbReference type="GO" id="GO:0006298">
    <property type="term" value="P:mismatch repair"/>
    <property type="evidence" value="ECO:0007669"/>
    <property type="project" value="UniProtKB-UniRule"/>
</dbReference>
<dbReference type="GO" id="GO:0004519">
    <property type="term" value="F:endonuclease activity"/>
    <property type="evidence" value="ECO:0007669"/>
    <property type="project" value="UniProtKB-KW"/>
</dbReference>
<evidence type="ECO:0000256" key="5">
    <source>
        <dbReference type="ARBA" id="ARBA00023204"/>
    </source>
</evidence>
<dbReference type="InterPro" id="IPR011335">
    <property type="entry name" value="Restrct_endonuc-II-like"/>
</dbReference>
<evidence type="ECO:0000313" key="9">
    <source>
        <dbReference type="Proteomes" id="UP001070352"/>
    </source>
</evidence>
<dbReference type="PIRSF" id="PIRSF018267">
    <property type="entry name" value="VSR_endonuc"/>
    <property type="match status" value="1"/>
</dbReference>
<keyword evidence="4 6" id="KW-0378">Hydrolase</keyword>
<dbReference type="NCBIfam" id="TIGR00632">
    <property type="entry name" value="vsr"/>
    <property type="match status" value="1"/>
</dbReference>
<dbReference type="EMBL" id="JALANJ010000057">
    <property type="protein sequence ID" value="MCY8123165.1"/>
    <property type="molecule type" value="Genomic_DNA"/>
</dbReference>
<keyword evidence="1 6" id="KW-0540">Nuclease</keyword>
<dbReference type="InterPro" id="IPR004603">
    <property type="entry name" value="DNA_mismatch_endonuc_vsr"/>
</dbReference>
<evidence type="ECO:0000256" key="4">
    <source>
        <dbReference type="ARBA" id="ARBA00022801"/>
    </source>
</evidence>
<evidence type="ECO:0000256" key="2">
    <source>
        <dbReference type="ARBA" id="ARBA00022759"/>
    </source>
</evidence>
<dbReference type="SUPFAM" id="SSF52980">
    <property type="entry name" value="Restriction endonuclease-like"/>
    <property type="match status" value="1"/>
</dbReference>
<comment type="caution">
    <text evidence="8">The sequence shown here is derived from an EMBL/GenBank/DDBJ whole genome shotgun (WGS) entry which is preliminary data.</text>
</comment>
<name>A0A9Q4HBP3_BACSC</name>
<organism evidence="8 9">
    <name type="scientific">Bacillus spizizenii</name>
    <name type="common">Bacillus subtilis subsp. spizizenii</name>
    <dbReference type="NCBI Taxonomy" id="96241"/>
    <lineage>
        <taxon>Bacteria</taxon>
        <taxon>Bacillati</taxon>
        <taxon>Bacillota</taxon>
        <taxon>Bacilli</taxon>
        <taxon>Bacillales</taxon>
        <taxon>Bacillaceae</taxon>
        <taxon>Bacillus</taxon>
    </lineage>
</organism>
<comment type="similarity">
    <text evidence="6">Belongs to the vsr family.</text>
</comment>
<dbReference type="Pfam" id="PF03852">
    <property type="entry name" value="Vsr"/>
    <property type="match status" value="1"/>
</dbReference>
<evidence type="ECO:0000256" key="3">
    <source>
        <dbReference type="ARBA" id="ARBA00022763"/>
    </source>
</evidence>
<dbReference type="AlphaFoldDB" id="A0A9Q4HBP3"/>
<dbReference type="Proteomes" id="UP001070352">
    <property type="component" value="Unassembled WGS sequence"/>
</dbReference>
<dbReference type="CDD" id="cd00221">
    <property type="entry name" value="Vsr"/>
    <property type="match status" value="1"/>
</dbReference>
<dbReference type="EC" id="3.1.-.-" evidence="6"/>
<sequence length="141" mass="17260">MADNMTPEQRRKNMQAIHSQSKLENKVSKELWHRGLRFRKNDRSLFGKPDISIKKYKTVIFIDSCFWHGCEVHGNRPKSNQEYWDKKLARNKKRDIEVKNYYEELGWHYKRFWEHEFKKDFCKAVDEIENFIRESKKKTSS</sequence>
<evidence type="ECO:0000256" key="1">
    <source>
        <dbReference type="ARBA" id="ARBA00022722"/>
    </source>
</evidence>
<evidence type="ECO:0000256" key="6">
    <source>
        <dbReference type="PIRNR" id="PIRNR018267"/>
    </source>
</evidence>
<evidence type="ECO:0000256" key="7">
    <source>
        <dbReference type="SAM" id="MobiDB-lite"/>
    </source>
</evidence>
<reference evidence="8" key="1">
    <citation type="submission" date="2022-02" db="EMBL/GenBank/DDBJ databases">
        <title>Crop Bioprotection Bacillus Genome Sequencing.</title>
        <authorList>
            <person name="Dunlap C."/>
        </authorList>
    </citation>
    <scope>NUCLEOTIDE SEQUENCE</scope>
    <source>
        <strain evidence="8">M18B4</strain>
    </source>
</reference>
<keyword evidence="2 6" id="KW-0255">Endonuclease</keyword>
<evidence type="ECO:0000313" key="8">
    <source>
        <dbReference type="EMBL" id="MCY8123165.1"/>
    </source>
</evidence>